<evidence type="ECO:0000313" key="2">
    <source>
        <dbReference type="EMBL" id="MBX65302.1"/>
    </source>
</evidence>
<feature type="compositionally biased region" description="Polar residues" evidence="1">
    <location>
        <begin position="1"/>
        <end position="11"/>
    </location>
</feature>
<protein>
    <submittedName>
        <fullName evidence="2">Uncharacterized protein</fullName>
    </submittedName>
</protein>
<dbReference type="AlphaFoldDB" id="A0A2P2QE85"/>
<feature type="region of interest" description="Disordered" evidence="1">
    <location>
        <begin position="1"/>
        <end position="25"/>
    </location>
</feature>
<organism evidence="2">
    <name type="scientific">Rhizophora mucronata</name>
    <name type="common">Asiatic mangrove</name>
    <dbReference type="NCBI Taxonomy" id="61149"/>
    <lineage>
        <taxon>Eukaryota</taxon>
        <taxon>Viridiplantae</taxon>
        <taxon>Streptophyta</taxon>
        <taxon>Embryophyta</taxon>
        <taxon>Tracheophyta</taxon>
        <taxon>Spermatophyta</taxon>
        <taxon>Magnoliopsida</taxon>
        <taxon>eudicotyledons</taxon>
        <taxon>Gunneridae</taxon>
        <taxon>Pentapetalae</taxon>
        <taxon>rosids</taxon>
        <taxon>fabids</taxon>
        <taxon>Malpighiales</taxon>
        <taxon>Rhizophoraceae</taxon>
        <taxon>Rhizophora</taxon>
    </lineage>
</organism>
<evidence type="ECO:0000256" key="1">
    <source>
        <dbReference type="SAM" id="MobiDB-lite"/>
    </source>
</evidence>
<dbReference type="EMBL" id="GGEC01084818">
    <property type="protein sequence ID" value="MBX65302.1"/>
    <property type="molecule type" value="Transcribed_RNA"/>
</dbReference>
<reference evidence="2" key="1">
    <citation type="submission" date="2018-02" db="EMBL/GenBank/DDBJ databases">
        <title>Rhizophora mucronata_Transcriptome.</title>
        <authorList>
            <person name="Meera S.P."/>
            <person name="Sreeshan A."/>
            <person name="Augustine A."/>
        </authorList>
    </citation>
    <scope>NUCLEOTIDE SEQUENCE</scope>
    <source>
        <tissue evidence="2">Leaf</tissue>
    </source>
</reference>
<sequence length="25" mass="3005">MTIKNINNQLSGAYKERSMKHQRRT</sequence>
<name>A0A2P2QE85_RHIMU</name>
<accession>A0A2P2QE85</accession>
<proteinExistence type="predicted"/>